<name>A0A438I7B8_VITVI</name>
<dbReference type="AlphaFoldDB" id="A0A438I7B8"/>
<evidence type="ECO:0000313" key="3">
    <source>
        <dbReference type="Proteomes" id="UP000288805"/>
    </source>
</evidence>
<comment type="caution">
    <text evidence="2">The sequence shown here is derived from an EMBL/GenBank/DDBJ whole genome shotgun (WGS) entry which is preliminary data.</text>
</comment>
<accession>A0A438I7B8</accession>
<dbReference type="PANTHER" id="PTHR37610">
    <property type="entry name" value="CCHC-TYPE DOMAIN-CONTAINING PROTEIN"/>
    <property type="match status" value="1"/>
</dbReference>
<protein>
    <recommendedName>
        <fullName evidence="4">Retrotransposon gag domain-containing protein</fullName>
    </recommendedName>
</protein>
<dbReference type="PANTHER" id="PTHR37610:SF75">
    <property type="entry name" value="RETROTRANSPOSON COPIA-LIKE N-TERMINAL DOMAIN-CONTAINING PROTEIN"/>
    <property type="match status" value="1"/>
</dbReference>
<organism evidence="2 3">
    <name type="scientific">Vitis vinifera</name>
    <name type="common">Grape</name>
    <dbReference type="NCBI Taxonomy" id="29760"/>
    <lineage>
        <taxon>Eukaryota</taxon>
        <taxon>Viridiplantae</taxon>
        <taxon>Streptophyta</taxon>
        <taxon>Embryophyta</taxon>
        <taxon>Tracheophyta</taxon>
        <taxon>Spermatophyta</taxon>
        <taxon>Magnoliopsida</taxon>
        <taxon>eudicotyledons</taxon>
        <taxon>Gunneridae</taxon>
        <taxon>Pentapetalae</taxon>
        <taxon>rosids</taxon>
        <taxon>Vitales</taxon>
        <taxon>Vitaceae</taxon>
        <taxon>Viteae</taxon>
        <taxon>Vitis</taxon>
    </lineage>
</organism>
<dbReference type="Pfam" id="PF14223">
    <property type="entry name" value="Retrotran_gag_2"/>
    <property type="match status" value="1"/>
</dbReference>
<evidence type="ECO:0008006" key="4">
    <source>
        <dbReference type="Google" id="ProtNLM"/>
    </source>
</evidence>
<gene>
    <name evidence="2" type="ORF">CK203_039394</name>
</gene>
<feature type="compositionally biased region" description="Basic and acidic residues" evidence="1">
    <location>
        <begin position="13"/>
        <end position="25"/>
    </location>
</feature>
<evidence type="ECO:0000313" key="2">
    <source>
        <dbReference type="EMBL" id="RVW92611.1"/>
    </source>
</evidence>
<reference evidence="2 3" key="1">
    <citation type="journal article" date="2018" name="PLoS Genet.">
        <title>Population sequencing reveals clonal diversity and ancestral inbreeding in the grapevine cultivar Chardonnay.</title>
        <authorList>
            <person name="Roach M.J."/>
            <person name="Johnson D.L."/>
            <person name="Bohlmann J."/>
            <person name="van Vuuren H.J."/>
            <person name="Jones S.J."/>
            <person name="Pretorius I.S."/>
            <person name="Schmidt S.A."/>
            <person name="Borneman A.R."/>
        </authorList>
    </citation>
    <scope>NUCLEOTIDE SEQUENCE [LARGE SCALE GENOMIC DNA]</scope>
    <source>
        <strain evidence="3">cv. Chardonnay</strain>
        <tissue evidence="2">Leaf</tissue>
    </source>
</reference>
<dbReference type="Proteomes" id="UP000288805">
    <property type="component" value="Unassembled WGS sequence"/>
</dbReference>
<sequence>MAKTGMTGSLHGDNPKSETSDKTHTDQPVTTSPGKFKYIIGEAKAPAPTTPTYKKWFAKNSIVHAWLINSMEPMVNRRYLFLPTAKDVWDTLRRTYSNLGNASQVFEIHSKLKEIKQGTKSVTQYFTDLQDS</sequence>
<dbReference type="EMBL" id="QGNW01000136">
    <property type="protein sequence ID" value="RVW92611.1"/>
    <property type="molecule type" value="Genomic_DNA"/>
</dbReference>
<evidence type="ECO:0000256" key="1">
    <source>
        <dbReference type="SAM" id="MobiDB-lite"/>
    </source>
</evidence>
<feature type="region of interest" description="Disordered" evidence="1">
    <location>
        <begin position="1"/>
        <end position="34"/>
    </location>
</feature>
<proteinExistence type="predicted"/>